<keyword evidence="6 11" id="KW-0812">Transmembrane</keyword>
<keyword evidence="5" id="KW-0808">Transferase</keyword>
<gene>
    <name evidence="14" type="ORF">FPZ24_10925</name>
</gene>
<keyword evidence="4" id="KW-0597">Phosphoprotein</keyword>
<dbReference type="Pfam" id="PF08521">
    <property type="entry name" value="2CSK_N"/>
    <property type="match status" value="1"/>
</dbReference>
<evidence type="ECO:0000256" key="3">
    <source>
        <dbReference type="ARBA" id="ARBA00012438"/>
    </source>
</evidence>
<dbReference type="InterPro" id="IPR003660">
    <property type="entry name" value="HAMP_dom"/>
</dbReference>
<keyword evidence="9" id="KW-0902">Two-component regulatory system</keyword>
<dbReference type="PANTHER" id="PTHR45436:SF5">
    <property type="entry name" value="SENSOR HISTIDINE KINASE TRCS"/>
    <property type="match status" value="1"/>
</dbReference>
<dbReference type="InterPro" id="IPR005467">
    <property type="entry name" value="His_kinase_dom"/>
</dbReference>
<evidence type="ECO:0000259" key="13">
    <source>
        <dbReference type="PROSITE" id="PS50885"/>
    </source>
</evidence>
<dbReference type="InterPro" id="IPR004358">
    <property type="entry name" value="Sig_transdc_His_kin-like_C"/>
</dbReference>
<keyword evidence="15" id="KW-1185">Reference proteome</keyword>
<dbReference type="KEGG" id="spai:FPZ24_10925"/>
<feature type="transmembrane region" description="Helical" evidence="11">
    <location>
        <begin position="166"/>
        <end position="189"/>
    </location>
</feature>
<dbReference type="Gene3D" id="1.10.287.130">
    <property type="match status" value="1"/>
</dbReference>
<dbReference type="SUPFAM" id="SSF47384">
    <property type="entry name" value="Homodimeric domain of signal transducing histidine kinase"/>
    <property type="match status" value="1"/>
</dbReference>
<sequence>MKIWRLGLHGGSLTARLLRSMVLPMAGVALLLGFGGAIAIRGAVQAVSDRILGAASRAIAESLNVEDGEVALNLSPAIFGMLEDNERDNVYYSVTSLGKVVTGYSDLPNIAPRGLRDTEVVFSDAVFKGRPVRIVAEGRRLPGIGQPVIVEVAETLGARERIVRRLLIGLAILEAALIGLTAVLLPVAVRWGMRPLIRLRAGMDQRLGSDLQPLPTEDVPVELRDLVRAFNGMLARLDATLEGMRRFTADASHQMRTPLSILRTHIALLRKAPPDSEDAAHSIDDIDHASARLQRLLVQLLALARADNAAVAPEAAEMIEVNDFVATVASDHAADAVREGIELKFERAATELRVITHPGLCAELIGNLIDNAIRYNRPAGSVEVSIEPVAGGADIVIEDDGPGISIADREKVFTRFTRLDRDNRRPGSGLGLPIARALAEAIGATLRLDTARSGQGLRVTVGLRAAPAT</sequence>
<dbReference type="Pfam" id="PF00672">
    <property type="entry name" value="HAMP"/>
    <property type="match status" value="1"/>
</dbReference>
<comment type="catalytic activity">
    <reaction evidence="1">
        <text>ATP + protein L-histidine = ADP + protein N-phospho-L-histidine.</text>
        <dbReference type="EC" id="2.7.13.3"/>
    </reaction>
</comment>
<evidence type="ECO:0000256" key="4">
    <source>
        <dbReference type="ARBA" id="ARBA00022553"/>
    </source>
</evidence>
<evidence type="ECO:0000313" key="15">
    <source>
        <dbReference type="Proteomes" id="UP000315673"/>
    </source>
</evidence>
<name>A0A5B8LK17_9SPHN</name>
<keyword evidence="8 11" id="KW-1133">Transmembrane helix</keyword>
<protein>
    <recommendedName>
        <fullName evidence="3">histidine kinase</fullName>
        <ecNumber evidence="3">2.7.13.3</ecNumber>
    </recommendedName>
</protein>
<evidence type="ECO:0000313" key="14">
    <source>
        <dbReference type="EMBL" id="QDZ07934.1"/>
    </source>
</evidence>
<evidence type="ECO:0000256" key="2">
    <source>
        <dbReference type="ARBA" id="ARBA00004370"/>
    </source>
</evidence>
<dbReference type="EC" id="2.7.13.3" evidence="3"/>
<dbReference type="CDD" id="cd00075">
    <property type="entry name" value="HATPase"/>
    <property type="match status" value="1"/>
</dbReference>
<evidence type="ECO:0000256" key="8">
    <source>
        <dbReference type="ARBA" id="ARBA00022989"/>
    </source>
</evidence>
<dbReference type="PROSITE" id="PS50109">
    <property type="entry name" value="HIS_KIN"/>
    <property type="match status" value="1"/>
</dbReference>
<dbReference type="PANTHER" id="PTHR45436">
    <property type="entry name" value="SENSOR HISTIDINE KINASE YKOH"/>
    <property type="match status" value="1"/>
</dbReference>
<dbReference type="SUPFAM" id="SSF55874">
    <property type="entry name" value="ATPase domain of HSP90 chaperone/DNA topoisomerase II/histidine kinase"/>
    <property type="match status" value="1"/>
</dbReference>
<dbReference type="InterPro" id="IPR003594">
    <property type="entry name" value="HATPase_dom"/>
</dbReference>
<keyword evidence="10 11" id="KW-0472">Membrane</keyword>
<evidence type="ECO:0000256" key="6">
    <source>
        <dbReference type="ARBA" id="ARBA00022692"/>
    </source>
</evidence>
<comment type="subcellular location">
    <subcellularLocation>
        <location evidence="2">Membrane</location>
    </subcellularLocation>
</comment>
<evidence type="ECO:0000256" key="1">
    <source>
        <dbReference type="ARBA" id="ARBA00000085"/>
    </source>
</evidence>
<dbReference type="Pfam" id="PF02518">
    <property type="entry name" value="HATPase_c"/>
    <property type="match status" value="1"/>
</dbReference>
<dbReference type="SMART" id="SM00304">
    <property type="entry name" value="HAMP"/>
    <property type="match status" value="1"/>
</dbReference>
<evidence type="ECO:0000256" key="11">
    <source>
        <dbReference type="SAM" id="Phobius"/>
    </source>
</evidence>
<dbReference type="GO" id="GO:0016020">
    <property type="term" value="C:membrane"/>
    <property type="evidence" value="ECO:0007669"/>
    <property type="project" value="UniProtKB-SubCell"/>
</dbReference>
<dbReference type="SMART" id="SM00388">
    <property type="entry name" value="HisKA"/>
    <property type="match status" value="1"/>
</dbReference>
<dbReference type="InterPro" id="IPR036890">
    <property type="entry name" value="HATPase_C_sf"/>
</dbReference>
<evidence type="ECO:0000259" key="12">
    <source>
        <dbReference type="PROSITE" id="PS50109"/>
    </source>
</evidence>
<feature type="domain" description="HAMP" evidence="13">
    <location>
        <begin position="190"/>
        <end position="242"/>
    </location>
</feature>
<dbReference type="PROSITE" id="PS50885">
    <property type="entry name" value="HAMP"/>
    <property type="match status" value="1"/>
</dbReference>
<dbReference type="InterPro" id="IPR013727">
    <property type="entry name" value="2CSK_N"/>
</dbReference>
<dbReference type="Gene3D" id="3.30.565.10">
    <property type="entry name" value="Histidine kinase-like ATPase, C-terminal domain"/>
    <property type="match status" value="1"/>
</dbReference>
<dbReference type="InterPro" id="IPR036097">
    <property type="entry name" value="HisK_dim/P_sf"/>
</dbReference>
<reference evidence="14 15" key="1">
    <citation type="submission" date="2019-07" db="EMBL/GenBank/DDBJ databases">
        <title>Full genome sequence of Sphingomonas sp. 4R-6-7(HKS19).</title>
        <authorList>
            <person name="Im W.-T."/>
        </authorList>
    </citation>
    <scope>NUCLEOTIDE SEQUENCE [LARGE SCALE GENOMIC DNA]</scope>
    <source>
        <strain evidence="14 15">HKS19</strain>
    </source>
</reference>
<evidence type="ECO:0000256" key="10">
    <source>
        <dbReference type="ARBA" id="ARBA00023136"/>
    </source>
</evidence>
<feature type="transmembrane region" description="Helical" evidence="11">
    <location>
        <begin position="20"/>
        <end position="40"/>
    </location>
</feature>
<dbReference type="SMART" id="SM00387">
    <property type="entry name" value="HATPase_c"/>
    <property type="match status" value="1"/>
</dbReference>
<dbReference type="GO" id="GO:0000155">
    <property type="term" value="F:phosphorelay sensor kinase activity"/>
    <property type="evidence" value="ECO:0007669"/>
    <property type="project" value="InterPro"/>
</dbReference>
<dbReference type="RefSeq" id="WP_146571918.1">
    <property type="nucleotide sequence ID" value="NZ_CP042306.1"/>
</dbReference>
<evidence type="ECO:0000256" key="9">
    <source>
        <dbReference type="ARBA" id="ARBA00023012"/>
    </source>
</evidence>
<feature type="domain" description="Histidine kinase" evidence="12">
    <location>
        <begin position="250"/>
        <end position="467"/>
    </location>
</feature>
<dbReference type="EMBL" id="CP042306">
    <property type="protein sequence ID" value="QDZ07934.1"/>
    <property type="molecule type" value="Genomic_DNA"/>
</dbReference>
<proteinExistence type="predicted"/>
<dbReference type="InterPro" id="IPR003661">
    <property type="entry name" value="HisK_dim/P_dom"/>
</dbReference>
<evidence type="ECO:0000256" key="5">
    <source>
        <dbReference type="ARBA" id="ARBA00022679"/>
    </source>
</evidence>
<dbReference type="AlphaFoldDB" id="A0A5B8LK17"/>
<keyword evidence="7 14" id="KW-0418">Kinase</keyword>
<evidence type="ECO:0000256" key="7">
    <source>
        <dbReference type="ARBA" id="ARBA00022777"/>
    </source>
</evidence>
<dbReference type="Proteomes" id="UP000315673">
    <property type="component" value="Chromosome"/>
</dbReference>
<organism evidence="14 15">
    <name type="scientific">Sphingomonas panacisoli</name>
    <dbReference type="NCBI Taxonomy" id="1813879"/>
    <lineage>
        <taxon>Bacteria</taxon>
        <taxon>Pseudomonadati</taxon>
        <taxon>Pseudomonadota</taxon>
        <taxon>Alphaproteobacteria</taxon>
        <taxon>Sphingomonadales</taxon>
        <taxon>Sphingomonadaceae</taxon>
        <taxon>Sphingomonas</taxon>
    </lineage>
</organism>
<dbReference type="InterPro" id="IPR050428">
    <property type="entry name" value="TCS_sensor_his_kinase"/>
</dbReference>
<dbReference type="CDD" id="cd00082">
    <property type="entry name" value="HisKA"/>
    <property type="match status" value="1"/>
</dbReference>
<dbReference type="PRINTS" id="PR00344">
    <property type="entry name" value="BCTRLSENSOR"/>
</dbReference>
<accession>A0A5B8LK17</accession>
<dbReference type="Pfam" id="PF00512">
    <property type="entry name" value="HisKA"/>
    <property type="match status" value="1"/>
</dbReference>
<dbReference type="OrthoDB" id="913606at2"/>